<evidence type="ECO:0000313" key="3">
    <source>
        <dbReference type="Proteomes" id="UP000027120"/>
    </source>
</evidence>
<organism evidence="2 3">
    <name type="scientific">Citrus sinensis</name>
    <name type="common">Sweet orange</name>
    <name type="synonym">Citrus aurantium var. sinensis</name>
    <dbReference type="NCBI Taxonomy" id="2711"/>
    <lineage>
        <taxon>Eukaryota</taxon>
        <taxon>Viridiplantae</taxon>
        <taxon>Streptophyta</taxon>
        <taxon>Embryophyta</taxon>
        <taxon>Tracheophyta</taxon>
        <taxon>Spermatophyta</taxon>
        <taxon>Magnoliopsida</taxon>
        <taxon>eudicotyledons</taxon>
        <taxon>Gunneridae</taxon>
        <taxon>Pentapetalae</taxon>
        <taxon>rosids</taxon>
        <taxon>malvids</taxon>
        <taxon>Sapindales</taxon>
        <taxon>Rutaceae</taxon>
        <taxon>Aurantioideae</taxon>
        <taxon>Citrus</taxon>
    </lineage>
</organism>
<dbReference type="Gene3D" id="3.30.260.10">
    <property type="entry name" value="TCP-1-like chaperonin intermediate domain"/>
    <property type="match status" value="1"/>
</dbReference>
<reference evidence="2 3" key="1">
    <citation type="submission" date="2014-04" db="EMBL/GenBank/DDBJ databases">
        <authorList>
            <consortium name="International Citrus Genome Consortium"/>
            <person name="Gmitter F."/>
            <person name="Chen C."/>
            <person name="Farmerie W."/>
            <person name="Harkins T."/>
            <person name="Desany B."/>
            <person name="Mohiuddin M."/>
            <person name="Kodira C."/>
            <person name="Borodovsky M."/>
            <person name="Lomsadze A."/>
            <person name="Burns P."/>
            <person name="Jenkins J."/>
            <person name="Prochnik S."/>
            <person name="Shu S."/>
            <person name="Chapman J."/>
            <person name="Pitluck S."/>
            <person name="Schmutz J."/>
            <person name="Rokhsar D."/>
        </authorList>
    </citation>
    <scope>NUCLEOTIDE SEQUENCE</scope>
</reference>
<feature type="transmembrane region" description="Helical" evidence="1">
    <location>
        <begin position="56"/>
        <end position="80"/>
    </location>
</feature>
<dbReference type="InterPro" id="IPR027410">
    <property type="entry name" value="TCP-1-like_intermed_sf"/>
</dbReference>
<dbReference type="EMBL" id="KK784898">
    <property type="protein sequence ID" value="KDO66959.1"/>
    <property type="molecule type" value="Genomic_DNA"/>
</dbReference>
<protein>
    <submittedName>
        <fullName evidence="2">Uncharacterized protein</fullName>
    </submittedName>
</protein>
<keyword evidence="1" id="KW-0472">Membrane</keyword>
<proteinExistence type="predicted"/>
<dbReference type="AlphaFoldDB" id="A0A067FHS6"/>
<dbReference type="Gene3D" id="1.10.560.10">
    <property type="entry name" value="GroEL-like equatorial domain"/>
    <property type="match status" value="1"/>
</dbReference>
<dbReference type="Proteomes" id="UP000027120">
    <property type="component" value="Unassembled WGS sequence"/>
</dbReference>
<sequence>MNITLDNARIAVKAALEEGIVPGGGVALLHASKVLSICSNLKTLISKLVLRFYRMLLRFLFFFFPFSLTSIEFVSSLIVVHRTVQFSLSLI</sequence>
<dbReference type="SMR" id="A0A067FHS6"/>
<dbReference type="SUPFAM" id="SSF48592">
    <property type="entry name" value="GroEL equatorial domain-like"/>
    <property type="match status" value="1"/>
</dbReference>
<keyword evidence="3" id="KW-1185">Reference proteome</keyword>
<dbReference type="InterPro" id="IPR027413">
    <property type="entry name" value="GROEL-like_equatorial_sf"/>
</dbReference>
<evidence type="ECO:0000256" key="1">
    <source>
        <dbReference type="SAM" id="Phobius"/>
    </source>
</evidence>
<name>A0A067FHS6_CITSI</name>
<gene>
    <name evidence="2" type="ORF">CISIN_1g034571mg</name>
</gene>
<keyword evidence="1" id="KW-1133">Transmembrane helix</keyword>
<keyword evidence="1" id="KW-0812">Transmembrane</keyword>
<accession>A0A067FHS6</accession>
<evidence type="ECO:0000313" key="2">
    <source>
        <dbReference type="EMBL" id="KDO66959.1"/>
    </source>
</evidence>